<reference evidence="7 8" key="1">
    <citation type="submission" date="2019-03" db="EMBL/GenBank/DDBJ databases">
        <title>Arthrobacter sp. nov., an bacterium isolated from biocrust in Mu Us Desert.</title>
        <authorList>
            <person name="Lixiong L."/>
        </authorList>
    </citation>
    <scope>NUCLEOTIDE SEQUENCE [LARGE SCALE GENOMIC DNA]</scope>
    <source>
        <strain evidence="7 8">SLN-3</strain>
    </source>
</reference>
<protein>
    <submittedName>
        <fullName evidence="7">Response regulator transcription factor</fullName>
    </submittedName>
</protein>
<dbReference type="CDD" id="cd06170">
    <property type="entry name" value="LuxR_C_like"/>
    <property type="match status" value="1"/>
</dbReference>
<keyword evidence="2" id="KW-0238">DNA-binding</keyword>
<evidence type="ECO:0000256" key="1">
    <source>
        <dbReference type="ARBA" id="ARBA00023015"/>
    </source>
</evidence>
<dbReference type="PANTHER" id="PTHR43214">
    <property type="entry name" value="TWO-COMPONENT RESPONSE REGULATOR"/>
    <property type="match status" value="1"/>
</dbReference>
<evidence type="ECO:0000256" key="3">
    <source>
        <dbReference type="ARBA" id="ARBA00023163"/>
    </source>
</evidence>
<dbReference type="InterPro" id="IPR001789">
    <property type="entry name" value="Sig_transdc_resp-reg_receiver"/>
</dbReference>
<dbReference type="InterPro" id="IPR000792">
    <property type="entry name" value="Tscrpt_reg_LuxR_C"/>
</dbReference>
<evidence type="ECO:0000259" key="5">
    <source>
        <dbReference type="PROSITE" id="PS50043"/>
    </source>
</evidence>
<feature type="domain" description="Response regulatory" evidence="6">
    <location>
        <begin position="11"/>
        <end position="127"/>
    </location>
</feature>
<comment type="caution">
    <text evidence="4">Lacks conserved residue(s) required for the propagation of feature annotation.</text>
</comment>
<keyword evidence="8" id="KW-1185">Reference proteome</keyword>
<name>A0A4R5U1Y2_9MICC</name>
<dbReference type="PROSITE" id="PS50043">
    <property type="entry name" value="HTH_LUXR_2"/>
    <property type="match status" value="1"/>
</dbReference>
<dbReference type="InterPro" id="IPR016032">
    <property type="entry name" value="Sig_transdc_resp-reg_C-effctor"/>
</dbReference>
<dbReference type="GO" id="GO:0000160">
    <property type="term" value="P:phosphorelay signal transduction system"/>
    <property type="evidence" value="ECO:0007669"/>
    <property type="project" value="InterPro"/>
</dbReference>
<dbReference type="Pfam" id="PF00196">
    <property type="entry name" value="GerE"/>
    <property type="match status" value="1"/>
</dbReference>
<dbReference type="GO" id="GO:0006355">
    <property type="term" value="P:regulation of DNA-templated transcription"/>
    <property type="evidence" value="ECO:0007669"/>
    <property type="project" value="InterPro"/>
</dbReference>
<dbReference type="GO" id="GO:0003677">
    <property type="term" value="F:DNA binding"/>
    <property type="evidence" value="ECO:0007669"/>
    <property type="project" value="UniProtKB-KW"/>
</dbReference>
<dbReference type="InterPro" id="IPR011006">
    <property type="entry name" value="CheY-like_superfamily"/>
</dbReference>
<dbReference type="OrthoDB" id="4931864at2"/>
<evidence type="ECO:0000256" key="4">
    <source>
        <dbReference type="PROSITE-ProRule" id="PRU00169"/>
    </source>
</evidence>
<proteinExistence type="predicted"/>
<dbReference type="SUPFAM" id="SSF52172">
    <property type="entry name" value="CheY-like"/>
    <property type="match status" value="1"/>
</dbReference>
<dbReference type="Gene3D" id="3.40.50.2300">
    <property type="match status" value="1"/>
</dbReference>
<keyword evidence="1" id="KW-0805">Transcription regulation</keyword>
<dbReference type="PANTHER" id="PTHR43214:SF24">
    <property type="entry name" value="TRANSCRIPTIONAL REGULATORY PROTEIN NARL-RELATED"/>
    <property type="match status" value="1"/>
</dbReference>
<accession>A0A4R5U1Y2</accession>
<dbReference type="EMBL" id="SMTK01000001">
    <property type="protein sequence ID" value="TDK27630.1"/>
    <property type="molecule type" value="Genomic_DNA"/>
</dbReference>
<feature type="domain" description="HTH luxR-type" evidence="5">
    <location>
        <begin position="151"/>
        <end position="216"/>
    </location>
</feature>
<dbReference type="PRINTS" id="PR00038">
    <property type="entry name" value="HTHLUXR"/>
</dbReference>
<dbReference type="SMART" id="SM00421">
    <property type="entry name" value="HTH_LUXR"/>
    <property type="match status" value="1"/>
</dbReference>
<comment type="caution">
    <text evidence="7">The sequence shown here is derived from an EMBL/GenBank/DDBJ whole genome shotgun (WGS) entry which is preliminary data.</text>
</comment>
<gene>
    <name evidence="7" type="ORF">E2F48_00340</name>
</gene>
<dbReference type="InterPro" id="IPR039420">
    <property type="entry name" value="WalR-like"/>
</dbReference>
<evidence type="ECO:0000313" key="7">
    <source>
        <dbReference type="EMBL" id="TDK27630.1"/>
    </source>
</evidence>
<evidence type="ECO:0000313" key="8">
    <source>
        <dbReference type="Proteomes" id="UP000295411"/>
    </source>
</evidence>
<keyword evidence="3" id="KW-0804">Transcription</keyword>
<dbReference type="RefSeq" id="WP_133402061.1">
    <property type="nucleotide sequence ID" value="NZ_SMTK01000001.1"/>
</dbReference>
<dbReference type="PROSITE" id="PS50110">
    <property type="entry name" value="RESPONSE_REGULATORY"/>
    <property type="match status" value="1"/>
</dbReference>
<evidence type="ECO:0000256" key="2">
    <source>
        <dbReference type="ARBA" id="ARBA00023125"/>
    </source>
</evidence>
<evidence type="ECO:0000259" key="6">
    <source>
        <dbReference type="PROSITE" id="PS50110"/>
    </source>
</evidence>
<dbReference type="AlphaFoldDB" id="A0A4R5U1Y2"/>
<organism evidence="7 8">
    <name type="scientific">Arthrobacter crusticola</name>
    <dbReference type="NCBI Taxonomy" id="2547960"/>
    <lineage>
        <taxon>Bacteria</taxon>
        <taxon>Bacillati</taxon>
        <taxon>Actinomycetota</taxon>
        <taxon>Actinomycetes</taxon>
        <taxon>Micrococcales</taxon>
        <taxon>Micrococcaceae</taxon>
        <taxon>Arthrobacter</taxon>
    </lineage>
</organism>
<sequence length="227" mass="24114">MTHIRVHQRVSVHLAGADYLTDFGLERLFEASGFIDLSGVSSTGRQALQRVRAERPDLVILEAGIKDTAMPATVAALSELSGPPKVLILSDDPSPTAADAAFRTGAAGYLVRGDTLEDIAAALRIVHRGGTVSSCRSPRRTNGGASADPRLALRFKAFTPRDQTILRGIMAGRTNAQIARPMHVSEATIKAAVARIRQQLGVENRIQIAVQAVQAGLTLVPPGEVPK</sequence>
<dbReference type="Proteomes" id="UP000295411">
    <property type="component" value="Unassembled WGS sequence"/>
</dbReference>
<dbReference type="SUPFAM" id="SSF46894">
    <property type="entry name" value="C-terminal effector domain of the bipartite response regulators"/>
    <property type="match status" value="1"/>
</dbReference>